<evidence type="ECO:0000313" key="1">
    <source>
        <dbReference type="EMBL" id="EPX83483.1"/>
    </source>
</evidence>
<dbReference type="Proteomes" id="UP000015347">
    <property type="component" value="Unassembled WGS sequence"/>
</dbReference>
<organism evidence="1 2">
    <name type="scientific">Salipiger mucosus DSM 16094</name>
    <dbReference type="NCBI Taxonomy" id="1123237"/>
    <lineage>
        <taxon>Bacteria</taxon>
        <taxon>Pseudomonadati</taxon>
        <taxon>Pseudomonadota</taxon>
        <taxon>Alphaproteobacteria</taxon>
        <taxon>Rhodobacterales</taxon>
        <taxon>Roseobacteraceae</taxon>
        <taxon>Salipiger</taxon>
    </lineage>
</organism>
<sequence length="140" mass="15529">MLAWAIIAVKAWTDSDPRRVLVRMVGEGRVQEAETYAEGIEVDLARALARVSAMDADATCRELAARQVKAVSVQTAGMMDLILKSEEWTSMTEVIEDASRAYFDEGCPTGPGMWLLARKHRNSQKTQAIIRGMLSVTREN</sequence>
<evidence type="ECO:0000313" key="2">
    <source>
        <dbReference type="Proteomes" id="UP000015347"/>
    </source>
</evidence>
<accession>S9QV46</accession>
<dbReference type="AlphaFoldDB" id="S9QV46"/>
<protein>
    <submittedName>
        <fullName evidence="1">Uncharacterized protein</fullName>
    </submittedName>
</protein>
<proteinExistence type="predicted"/>
<dbReference type="EMBL" id="APVH01000015">
    <property type="protein sequence ID" value="EPX83483.1"/>
    <property type="molecule type" value="Genomic_DNA"/>
</dbReference>
<keyword evidence="2" id="KW-1185">Reference proteome</keyword>
<name>S9QV46_9RHOB</name>
<reference evidence="2" key="1">
    <citation type="journal article" date="2014" name="Stand. Genomic Sci.">
        <title>Genome sequence of the exopolysaccharide-producing Salipiger mucosus type strain (DSM 16094(T)), a moderately halophilic member of the Roseobacter clade.</title>
        <authorList>
            <person name="Riedel T."/>
            <person name="Spring S."/>
            <person name="Fiebig A."/>
            <person name="Petersen J."/>
            <person name="Kyrpides N.C."/>
            <person name="Goker M."/>
            <person name="Klenk H.P."/>
        </authorList>
    </citation>
    <scope>NUCLEOTIDE SEQUENCE [LARGE SCALE GENOMIC DNA]</scope>
    <source>
        <strain evidence="2">DSM 16094</strain>
    </source>
</reference>
<comment type="caution">
    <text evidence="1">The sequence shown here is derived from an EMBL/GenBank/DDBJ whole genome shotgun (WGS) entry which is preliminary data.</text>
</comment>
<dbReference type="STRING" id="1123237.Salmuc_02091"/>
<dbReference type="HOGENOM" id="CLU_1833802_0_0_5"/>
<gene>
    <name evidence="1" type="ORF">Salmuc_02091</name>
</gene>